<proteinExistence type="predicted"/>
<dbReference type="InterPro" id="IPR006201">
    <property type="entry name" value="Neur_channel"/>
</dbReference>
<keyword evidence="2 5" id="KW-0812">Transmembrane</keyword>
<keyword evidence="9" id="KW-1185">Reference proteome</keyword>
<feature type="non-terminal residue" evidence="8">
    <location>
        <position position="272"/>
    </location>
</feature>
<keyword evidence="3 5" id="KW-1133">Transmembrane helix</keyword>
<dbReference type="InterPro" id="IPR006029">
    <property type="entry name" value="Neurotrans-gated_channel_TM"/>
</dbReference>
<dbReference type="InterPro" id="IPR006202">
    <property type="entry name" value="Neur_chan_lig-bd"/>
</dbReference>
<protein>
    <recommendedName>
        <fullName evidence="10">Neurotransmitter-gated ion-channel ligand-binding domain-containing protein</fullName>
    </recommendedName>
</protein>
<feature type="transmembrane region" description="Helical" evidence="5">
    <location>
        <begin position="196"/>
        <end position="220"/>
    </location>
</feature>
<dbReference type="SUPFAM" id="SSF90112">
    <property type="entry name" value="Neurotransmitter-gated ion-channel transmembrane pore"/>
    <property type="match status" value="1"/>
</dbReference>
<dbReference type="PANTHER" id="PTHR18945">
    <property type="entry name" value="NEUROTRANSMITTER GATED ION CHANNEL"/>
    <property type="match status" value="1"/>
</dbReference>
<dbReference type="EMBL" id="KB203251">
    <property type="protein sequence ID" value="ESO85736.1"/>
    <property type="molecule type" value="Genomic_DNA"/>
</dbReference>
<evidence type="ECO:0008006" key="10">
    <source>
        <dbReference type="Google" id="ProtNLM"/>
    </source>
</evidence>
<dbReference type="GeneID" id="20252158"/>
<accession>V3ZXM5</accession>
<dbReference type="Gene3D" id="2.70.170.10">
    <property type="entry name" value="Neurotransmitter-gated ion-channel ligand-binding domain"/>
    <property type="match status" value="1"/>
</dbReference>
<dbReference type="STRING" id="225164.V3ZXM5"/>
<dbReference type="InterPro" id="IPR036719">
    <property type="entry name" value="Neuro-gated_channel_TM_sf"/>
</dbReference>
<dbReference type="SUPFAM" id="SSF63712">
    <property type="entry name" value="Nicotinic receptor ligand binding domain-like"/>
    <property type="match status" value="1"/>
</dbReference>
<dbReference type="PRINTS" id="PR00252">
    <property type="entry name" value="NRIONCHANNEL"/>
</dbReference>
<dbReference type="CDD" id="cd19051">
    <property type="entry name" value="LGIC_TM_cation"/>
    <property type="match status" value="1"/>
</dbReference>
<feature type="domain" description="Neurotransmitter-gated ion-channel ligand-binding" evidence="6">
    <location>
        <begin position="1"/>
        <end position="193"/>
    </location>
</feature>
<dbReference type="CTD" id="20252158"/>
<feature type="non-terminal residue" evidence="8">
    <location>
        <position position="1"/>
    </location>
</feature>
<dbReference type="HOGENOM" id="CLU_018074_2_0_1"/>
<evidence type="ECO:0000256" key="5">
    <source>
        <dbReference type="SAM" id="Phobius"/>
    </source>
</evidence>
<evidence type="ECO:0000256" key="4">
    <source>
        <dbReference type="ARBA" id="ARBA00023136"/>
    </source>
</evidence>
<dbReference type="InterPro" id="IPR038050">
    <property type="entry name" value="Neuro_actylchol_rec"/>
</dbReference>
<feature type="domain" description="Neurotransmitter-gated ion-channel transmembrane" evidence="7">
    <location>
        <begin position="201"/>
        <end position="272"/>
    </location>
</feature>
<dbReference type="Pfam" id="PF02931">
    <property type="entry name" value="Neur_chan_LBD"/>
    <property type="match status" value="1"/>
</dbReference>
<keyword evidence="4 5" id="KW-0472">Membrane</keyword>
<dbReference type="CDD" id="cd18989">
    <property type="entry name" value="LGIC_ECD_cation"/>
    <property type="match status" value="1"/>
</dbReference>
<dbReference type="OrthoDB" id="6153337at2759"/>
<evidence type="ECO:0000313" key="8">
    <source>
        <dbReference type="EMBL" id="ESO85736.1"/>
    </source>
</evidence>
<dbReference type="Proteomes" id="UP000030746">
    <property type="component" value="Unassembled WGS sequence"/>
</dbReference>
<evidence type="ECO:0000259" key="6">
    <source>
        <dbReference type="Pfam" id="PF02931"/>
    </source>
</evidence>
<evidence type="ECO:0000256" key="2">
    <source>
        <dbReference type="ARBA" id="ARBA00022692"/>
    </source>
</evidence>
<dbReference type="FunFam" id="2.70.170.10:FF:000028">
    <property type="entry name" value="AcetylCholine Receptor"/>
    <property type="match status" value="1"/>
</dbReference>
<gene>
    <name evidence="8" type="ORF">LOTGIDRAFT_74892</name>
</gene>
<dbReference type="GO" id="GO:0016020">
    <property type="term" value="C:membrane"/>
    <property type="evidence" value="ECO:0007669"/>
    <property type="project" value="UniProtKB-SubCell"/>
</dbReference>
<reference evidence="8 9" key="1">
    <citation type="journal article" date="2013" name="Nature">
        <title>Insights into bilaterian evolution from three spiralian genomes.</title>
        <authorList>
            <person name="Simakov O."/>
            <person name="Marletaz F."/>
            <person name="Cho S.J."/>
            <person name="Edsinger-Gonzales E."/>
            <person name="Havlak P."/>
            <person name="Hellsten U."/>
            <person name="Kuo D.H."/>
            <person name="Larsson T."/>
            <person name="Lv J."/>
            <person name="Arendt D."/>
            <person name="Savage R."/>
            <person name="Osoegawa K."/>
            <person name="de Jong P."/>
            <person name="Grimwood J."/>
            <person name="Chapman J.A."/>
            <person name="Shapiro H."/>
            <person name="Aerts A."/>
            <person name="Otillar R.P."/>
            <person name="Terry A.Y."/>
            <person name="Boore J.L."/>
            <person name="Grigoriev I.V."/>
            <person name="Lindberg D.R."/>
            <person name="Seaver E.C."/>
            <person name="Weisblat D.A."/>
            <person name="Putnam N.H."/>
            <person name="Rokhsar D.S."/>
        </authorList>
    </citation>
    <scope>NUCLEOTIDE SEQUENCE [LARGE SCALE GENOMIC DNA]</scope>
</reference>
<dbReference type="AlphaFoldDB" id="V3ZXM5"/>
<dbReference type="RefSeq" id="XP_009063464.1">
    <property type="nucleotide sequence ID" value="XM_009065216.1"/>
</dbReference>
<feature type="transmembrane region" description="Helical" evidence="5">
    <location>
        <begin position="250"/>
        <end position="271"/>
    </location>
</feature>
<dbReference type="Gene3D" id="1.20.58.390">
    <property type="entry name" value="Neurotransmitter-gated ion-channel transmembrane domain"/>
    <property type="match status" value="1"/>
</dbReference>
<evidence type="ECO:0000256" key="1">
    <source>
        <dbReference type="ARBA" id="ARBA00004141"/>
    </source>
</evidence>
<dbReference type="GO" id="GO:0004888">
    <property type="term" value="F:transmembrane signaling receptor activity"/>
    <property type="evidence" value="ECO:0007669"/>
    <property type="project" value="InterPro"/>
</dbReference>
<dbReference type="KEGG" id="lgi:LOTGIDRAFT_74892"/>
<comment type="subcellular location">
    <subcellularLocation>
        <location evidence="1">Membrane</location>
        <topology evidence="1">Multi-pass membrane protein</topology>
    </subcellularLocation>
</comment>
<feature type="transmembrane region" description="Helical" evidence="5">
    <location>
        <begin position="226"/>
        <end position="243"/>
    </location>
</feature>
<name>V3ZXM5_LOTGI</name>
<sequence>FTGYNSDIRPVNDDKEIMPIVIDFSLISISELQEKDQTLVSFGLIHLYWEDDFLSWNESEYGDLQNMVVPQKKVWRPDIVVANSVEKRTKIGFDELPIRLNSEGYLEWEPSMLFKTSCDIDTTYYPFDVQVCKISLETMMSKIYELDLIINDPEIDTVDYSPNGQWNLLSAKIVKRDKAVYSAVHIELKIQRRRTFYVLNLILPILLLSLMGSLTFALPSDAGEKMSLSITVLLAYVVFLTIISDSMPQTSLQISLLGVYLTILVALSALAV</sequence>
<evidence type="ECO:0000256" key="3">
    <source>
        <dbReference type="ARBA" id="ARBA00022989"/>
    </source>
</evidence>
<dbReference type="InterPro" id="IPR036734">
    <property type="entry name" value="Neur_chan_lig-bd_sf"/>
</dbReference>
<dbReference type="Pfam" id="PF02932">
    <property type="entry name" value="Neur_chan_memb"/>
    <property type="match status" value="1"/>
</dbReference>
<dbReference type="OMA" id="FVICCRA"/>
<evidence type="ECO:0000313" key="9">
    <source>
        <dbReference type="Proteomes" id="UP000030746"/>
    </source>
</evidence>
<organism evidence="8 9">
    <name type="scientific">Lottia gigantea</name>
    <name type="common">Giant owl limpet</name>
    <dbReference type="NCBI Taxonomy" id="225164"/>
    <lineage>
        <taxon>Eukaryota</taxon>
        <taxon>Metazoa</taxon>
        <taxon>Spiralia</taxon>
        <taxon>Lophotrochozoa</taxon>
        <taxon>Mollusca</taxon>
        <taxon>Gastropoda</taxon>
        <taxon>Patellogastropoda</taxon>
        <taxon>Lottioidea</taxon>
        <taxon>Lottiidae</taxon>
        <taxon>Lottia</taxon>
    </lineage>
</organism>
<evidence type="ECO:0000259" key="7">
    <source>
        <dbReference type="Pfam" id="PF02932"/>
    </source>
</evidence>
<dbReference type="GO" id="GO:0005230">
    <property type="term" value="F:extracellular ligand-gated monoatomic ion channel activity"/>
    <property type="evidence" value="ECO:0007669"/>
    <property type="project" value="InterPro"/>
</dbReference>